<dbReference type="SUPFAM" id="SSF56601">
    <property type="entry name" value="beta-lactamase/transpeptidase-like"/>
    <property type="match status" value="1"/>
</dbReference>
<evidence type="ECO:0000256" key="4">
    <source>
        <dbReference type="ARBA" id="ARBA00022801"/>
    </source>
</evidence>
<dbReference type="PRINTS" id="PR00118">
    <property type="entry name" value="BLACTAMASEA"/>
</dbReference>
<dbReference type="Gene3D" id="3.40.710.10">
    <property type="entry name" value="DD-peptidase/beta-lactamase superfamily"/>
    <property type="match status" value="1"/>
</dbReference>
<comment type="similarity">
    <text evidence="2 6">Belongs to the class-A beta-lactamase family.</text>
</comment>
<dbReference type="PROSITE" id="PS51318">
    <property type="entry name" value="TAT"/>
    <property type="match status" value="1"/>
</dbReference>
<keyword evidence="9" id="KW-1185">Reference proteome</keyword>
<evidence type="ECO:0000313" key="9">
    <source>
        <dbReference type="Proteomes" id="UP000771797"/>
    </source>
</evidence>
<keyword evidence="5 6" id="KW-0046">Antibiotic resistance</keyword>
<dbReference type="PANTHER" id="PTHR35333">
    <property type="entry name" value="BETA-LACTAMASE"/>
    <property type="match status" value="1"/>
</dbReference>
<comment type="catalytic activity">
    <reaction evidence="1 6">
        <text>a beta-lactam + H2O = a substituted beta-amino acid</text>
        <dbReference type="Rhea" id="RHEA:20401"/>
        <dbReference type="ChEBI" id="CHEBI:15377"/>
        <dbReference type="ChEBI" id="CHEBI:35627"/>
        <dbReference type="ChEBI" id="CHEBI:140347"/>
        <dbReference type="EC" id="3.5.2.6"/>
    </reaction>
</comment>
<evidence type="ECO:0000256" key="3">
    <source>
        <dbReference type="ARBA" id="ARBA00012865"/>
    </source>
</evidence>
<evidence type="ECO:0000256" key="5">
    <source>
        <dbReference type="ARBA" id="ARBA00023251"/>
    </source>
</evidence>
<protein>
    <recommendedName>
        <fullName evidence="3 6">Beta-lactamase</fullName>
        <ecNumber evidence="3 6">3.5.2.6</ecNumber>
    </recommendedName>
</protein>
<dbReference type="NCBIfam" id="NF033103">
    <property type="entry name" value="bla_class_A"/>
    <property type="match status" value="1"/>
</dbReference>
<feature type="domain" description="Beta-lactamase class A catalytic" evidence="7">
    <location>
        <begin position="53"/>
        <end position="273"/>
    </location>
</feature>
<evidence type="ECO:0000256" key="1">
    <source>
        <dbReference type="ARBA" id="ARBA00001526"/>
    </source>
</evidence>
<dbReference type="Pfam" id="PF13354">
    <property type="entry name" value="Beta-lactamase2"/>
    <property type="match status" value="1"/>
</dbReference>
<dbReference type="PROSITE" id="PS00146">
    <property type="entry name" value="BETA_LACTAMASE_A"/>
    <property type="match status" value="1"/>
</dbReference>
<reference evidence="8 9" key="1">
    <citation type="submission" date="2012-09" db="EMBL/GenBank/DDBJ databases">
        <title>Genome Sequence of alkane-degrading Bacterium Alcanivorax sp. 6-D-6.</title>
        <authorList>
            <person name="Lai Q."/>
            <person name="Shao Z."/>
        </authorList>
    </citation>
    <scope>NUCLEOTIDE SEQUENCE [LARGE SCALE GENOMIC DNA]</scope>
    <source>
        <strain evidence="8 9">6-D-6</strain>
    </source>
</reference>
<gene>
    <name evidence="8" type="ORF">A6D6_03380</name>
</gene>
<dbReference type="InterPro" id="IPR012338">
    <property type="entry name" value="Beta-lactam/transpept-like"/>
</dbReference>
<evidence type="ECO:0000256" key="2">
    <source>
        <dbReference type="ARBA" id="ARBA00009009"/>
    </source>
</evidence>
<dbReference type="InterPro" id="IPR006311">
    <property type="entry name" value="TAT_signal"/>
</dbReference>
<dbReference type="EC" id="3.5.2.6" evidence="3 6"/>
<organism evidence="8 9">
    <name type="scientific">Alcanivorax xiamenensis</name>
    <dbReference type="NCBI Taxonomy" id="1177156"/>
    <lineage>
        <taxon>Bacteria</taxon>
        <taxon>Pseudomonadati</taxon>
        <taxon>Pseudomonadota</taxon>
        <taxon>Gammaproteobacteria</taxon>
        <taxon>Oceanospirillales</taxon>
        <taxon>Alcanivoracaceae</taxon>
        <taxon>Alcanivorax</taxon>
    </lineage>
</organism>
<evidence type="ECO:0000259" key="7">
    <source>
        <dbReference type="Pfam" id="PF13354"/>
    </source>
</evidence>
<dbReference type="Proteomes" id="UP000771797">
    <property type="component" value="Unassembled WGS sequence"/>
</dbReference>
<evidence type="ECO:0000256" key="6">
    <source>
        <dbReference type="RuleBase" id="RU361140"/>
    </source>
</evidence>
<dbReference type="InterPro" id="IPR000871">
    <property type="entry name" value="Beta-lactam_class-A"/>
</dbReference>
<keyword evidence="4 6" id="KW-0378">Hydrolase</keyword>
<sequence length="298" mass="31982">MNAGLSRRGFLLGSMLALPAMGLAAKATDHGKVSDLLSRRCQEWEHRHGGRVGVAVWNLATGYRAGHRVDERFLMCSTFKALAAALVLARVDRGEESLDRRLLVSREDLVGWSPVTGKRTGEGGMTVAELCEAAVAWSDNGAANLLIKSFGGPGALTDFLRESGDPVTRLDRLEPELNGYGGPDGEYDTTSPAAMLETLHRLLFGEVLSAHGRAQLAAWMIANKTGDRRLRAGFPDGWLVADKTGTSGDELGYGNDIGVAWSRDRGAILVTVYCEMPKAEAGARDRIIAEVAEMVSKG</sequence>
<accession>A0ABQ6Y4W2</accession>
<evidence type="ECO:0000313" key="8">
    <source>
        <dbReference type="EMBL" id="KAF0804069.1"/>
    </source>
</evidence>
<dbReference type="PANTHER" id="PTHR35333:SF3">
    <property type="entry name" value="BETA-LACTAMASE-TYPE TRANSPEPTIDASE FOLD CONTAINING PROTEIN"/>
    <property type="match status" value="1"/>
</dbReference>
<name>A0ABQ6Y4W2_9GAMM</name>
<dbReference type="RefSeq" id="WP_159661366.1">
    <property type="nucleotide sequence ID" value="NZ_AQPF01000039.1"/>
</dbReference>
<dbReference type="EMBL" id="AQPF01000039">
    <property type="protein sequence ID" value="KAF0804069.1"/>
    <property type="molecule type" value="Genomic_DNA"/>
</dbReference>
<comment type="caution">
    <text evidence="8">The sequence shown here is derived from an EMBL/GenBank/DDBJ whole genome shotgun (WGS) entry which is preliminary data.</text>
</comment>
<dbReference type="InterPro" id="IPR023650">
    <property type="entry name" value="Beta-lactam_class-A_AS"/>
</dbReference>
<proteinExistence type="inferred from homology"/>
<dbReference type="InterPro" id="IPR045155">
    <property type="entry name" value="Beta-lactam_cat"/>
</dbReference>